<dbReference type="EMBL" id="CNFU01000765">
    <property type="protein sequence ID" value="CKS47169.1"/>
    <property type="molecule type" value="Genomic_DNA"/>
</dbReference>
<dbReference type="EMBL" id="CNGE01000501">
    <property type="protein sequence ID" value="CKS87544.1"/>
    <property type="molecule type" value="Genomic_DNA"/>
</dbReference>
<sequence>MGQRRHHRLLTYHPVQVAAGQIMPLANEAERLRTVELLPPGWKIGTRKWFVYRLFEADVDAAECVGDQRETEQPDLGVVVDGDAGQIGDRLDQRLTPGLGAGGGRFGRRGTGLDQAGPLGLSGLPVDAVDLGLTQTGSRDVGVPRYRDCGRRLSVVGYPDQDDGVGVGGFLVAGVQCRQFLGAQRVAVRVGTAVQADQQNVDRAVVAAVPQRGRRHVEDAVFERPDTAPRHPGAKDDRDGQCRGNSPSGTNRTNHTLRRHHTRLLV</sequence>
<name>A0A655AIK7_MYCTX</name>
<reference evidence="4 5" key="1">
    <citation type="submission" date="2015-03" db="EMBL/GenBank/DDBJ databases">
        <authorList>
            <consortium name="Pathogen Informatics"/>
        </authorList>
    </citation>
    <scope>NUCLEOTIDE SEQUENCE [LARGE SCALE GENOMIC DNA]</scope>
    <source>
        <strain evidence="3 4">Bir 172</strain>
        <strain evidence="2 5">Bir 187</strain>
    </source>
</reference>
<gene>
    <name evidence="3" type="ORF">ERS027646_02610</name>
    <name evidence="2" type="ORF">ERS027661_03121</name>
</gene>
<evidence type="ECO:0000313" key="3">
    <source>
        <dbReference type="EMBL" id="CKS87544.1"/>
    </source>
</evidence>
<dbReference type="Proteomes" id="UP000049023">
    <property type="component" value="Unassembled WGS sequence"/>
</dbReference>
<feature type="compositionally biased region" description="Basic and acidic residues" evidence="1">
    <location>
        <begin position="224"/>
        <end position="241"/>
    </location>
</feature>
<dbReference type="AlphaFoldDB" id="A0A655AIK7"/>
<dbReference type="Proteomes" id="UP000048948">
    <property type="component" value="Unassembled WGS sequence"/>
</dbReference>
<organism evidence="3 4">
    <name type="scientific">Mycobacterium tuberculosis</name>
    <dbReference type="NCBI Taxonomy" id="1773"/>
    <lineage>
        <taxon>Bacteria</taxon>
        <taxon>Bacillati</taxon>
        <taxon>Actinomycetota</taxon>
        <taxon>Actinomycetes</taxon>
        <taxon>Mycobacteriales</taxon>
        <taxon>Mycobacteriaceae</taxon>
        <taxon>Mycobacterium</taxon>
        <taxon>Mycobacterium tuberculosis complex</taxon>
    </lineage>
</organism>
<feature type="compositionally biased region" description="Basic residues" evidence="1">
    <location>
        <begin position="255"/>
        <end position="266"/>
    </location>
</feature>
<accession>A0A655AIK7</accession>
<evidence type="ECO:0000313" key="2">
    <source>
        <dbReference type="EMBL" id="CKS47169.1"/>
    </source>
</evidence>
<evidence type="ECO:0000313" key="5">
    <source>
        <dbReference type="Proteomes" id="UP000049023"/>
    </source>
</evidence>
<protein>
    <submittedName>
        <fullName evidence="3">Uncharacterized protein</fullName>
    </submittedName>
</protein>
<feature type="region of interest" description="Disordered" evidence="1">
    <location>
        <begin position="224"/>
        <end position="266"/>
    </location>
</feature>
<proteinExistence type="predicted"/>
<evidence type="ECO:0000313" key="4">
    <source>
        <dbReference type="Proteomes" id="UP000048948"/>
    </source>
</evidence>
<evidence type="ECO:0000256" key="1">
    <source>
        <dbReference type="SAM" id="MobiDB-lite"/>
    </source>
</evidence>